<protein>
    <recommendedName>
        <fullName evidence="1">Retrovirus-related Pol polyprotein from transposon TNT 1-94-like beta-barrel domain-containing protein</fullName>
    </recommendedName>
</protein>
<reference evidence="2" key="1">
    <citation type="submission" date="2018-10" db="EMBL/GenBank/DDBJ databases">
        <title>Population genomic analysis revealed the cold adaptation of white poplar.</title>
        <authorList>
            <person name="Liu Y.-J."/>
        </authorList>
    </citation>
    <scope>NUCLEOTIDE SEQUENCE [LARGE SCALE GENOMIC DNA]</scope>
    <source>
        <strain evidence="2">PAL-ZL1</strain>
    </source>
</reference>
<evidence type="ECO:0000259" key="1">
    <source>
        <dbReference type="Pfam" id="PF22936"/>
    </source>
</evidence>
<dbReference type="PANTHER" id="PTHR34222:SF33">
    <property type="entry name" value="RETROTRANSPOSON GAG DOMAIN-CONTAINING PROTEIN"/>
    <property type="match status" value="1"/>
</dbReference>
<gene>
    <name evidence="2" type="ORF">D5086_0000195630</name>
</gene>
<dbReference type="EMBL" id="RCHU01000641">
    <property type="protein sequence ID" value="TKR99174.1"/>
    <property type="molecule type" value="Genomic_DNA"/>
</dbReference>
<evidence type="ECO:0000313" key="2">
    <source>
        <dbReference type="EMBL" id="TKR99174.1"/>
    </source>
</evidence>
<dbReference type="PANTHER" id="PTHR34222">
    <property type="entry name" value="GAG_PRE-INTEGRS DOMAIN-CONTAINING PROTEIN"/>
    <property type="match status" value="1"/>
</dbReference>
<dbReference type="Pfam" id="PF22936">
    <property type="entry name" value="Pol_BBD"/>
    <property type="match status" value="1"/>
</dbReference>
<sequence length="413" mass="46083">MWNELAIYRPHTIDAATLLKRAEEDKIFQLLANLSHDYEDLRSRILMNSELPSFANVCATIQREETRRKVMNLSSKSDFSEARAFVSHQRRYEEKGYKSRRSDLKCNHCNNLGHSVERCWDLHPELKPKFPRDSKGGHKPFQPSRYKANSANSVTNQSANGLSTFTSSPVDIINEFASYLHAKQGAKQNGGDLEENKDSSALIGQFAGFLAANKNVSALDLPGILNAFSSALIVSNVHDFWIIDSGATDHITNKYNQLLDFINFSPPSQISVANGKYAPVFGEGNIKLLSQTIASPVFENFNQEESSSALFPLPTPVVEAYCPEQSHCNAGMDIHTDPISVATEGADLQVEHQEHLHPSSRRNPIRNRKPSSRLHDYVTYTVKHPVTNALAYHRLSSSFGAYLTLFLGDISGM</sequence>
<organism evidence="2">
    <name type="scientific">Populus alba</name>
    <name type="common">White poplar</name>
    <dbReference type="NCBI Taxonomy" id="43335"/>
    <lineage>
        <taxon>Eukaryota</taxon>
        <taxon>Viridiplantae</taxon>
        <taxon>Streptophyta</taxon>
        <taxon>Embryophyta</taxon>
        <taxon>Tracheophyta</taxon>
        <taxon>Spermatophyta</taxon>
        <taxon>Magnoliopsida</taxon>
        <taxon>eudicotyledons</taxon>
        <taxon>Gunneridae</taxon>
        <taxon>Pentapetalae</taxon>
        <taxon>rosids</taxon>
        <taxon>fabids</taxon>
        <taxon>Malpighiales</taxon>
        <taxon>Salicaceae</taxon>
        <taxon>Saliceae</taxon>
        <taxon>Populus</taxon>
    </lineage>
</organism>
<accession>A0A4U5PU76</accession>
<dbReference type="InterPro" id="IPR054722">
    <property type="entry name" value="PolX-like_BBD"/>
</dbReference>
<name>A0A4U5PU76_POPAL</name>
<feature type="domain" description="Retrovirus-related Pol polyprotein from transposon TNT 1-94-like beta-barrel" evidence="1">
    <location>
        <begin position="241"/>
        <end position="290"/>
    </location>
</feature>
<comment type="caution">
    <text evidence="2">The sequence shown here is derived from an EMBL/GenBank/DDBJ whole genome shotgun (WGS) entry which is preliminary data.</text>
</comment>
<dbReference type="AlphaFoldDB" id="A0A4U5PU76"/>
<proteinExistence type="predicted"/>